<evidence type="ECO:0000256" key="2">
    <source>
        <dbReference type="ARBA" id="ARBA00023319"/>
    </source>
</evidence>
<dbReference type="InterPro" id="IPR013783">
    <property type="entry name" value="Ig-like_fold"/>
</dbReference>
<evidence type="ECO:0000259" key="3">
    <source>
        <dbReference type="PROSITE" id="PS50835"/>
    </source>
</evidence>
<dbReference type="PROSITE" id="PS00290">
    <property type="entry name" value="IG_MHC"/>
    <property type="match status" value="1"/>
</dbReference>
<evidence type="ECO:0000256" key="1">
    <source>
        <dbReference type="ARBA" id="ARBA00023180"/>
    </source>
</evidence>
<dbReference type="InterPro" id="IPR050208">
    <property type="entry name" value="MHC_class-I_related"/>
</dbReference>
<keyword evidence="5" id="KW-1185">Reference proteome</keyword>
<dbReference type="Gene3D" id="2.60.40.10">
    <property type="entry name" value="Immunoglobulins"/>
    <property type="match status" value="1"/>
</dbReference>
<dbReference type="GO" id="GO:0005615">
    <property type="term" value="C:extracellular space"/>
    <property type="evidence" value="ECO:0007669"/>
    <property type="project" value="TreeGrafter"/>
</dbReference>
<dbReference type="InterPro" id="IPR011161">
    <property type="entry name" value="MHC_I-like_Ag-recog"/>
</dbReference>
<dbReference type="SMART" id="SM00407">
    <property type="entry name" value="IGc1"/>
    <property type="match status" value="1"/>
</dbReference>
<dbReference type="Pfam" id="PF00129">
    <property type="entry name" value="MHC_I"/>
    <property type="match status" value="1"/>
</dbReference>
<dbReference type="PROSITE" id="PS50835">
    <property type="entry name" value="IG_LIKE"/>
    <property type="match status" value="1"/>
</dbReference>
<dbReference type="OrthoDB" id="8936120at2759"/>
<dbReference type="CDD" id="cd07698">
    <property type="entry name" value="IgC1_MHC_I_alpha3"/>
    <property type="match status" value="1"/>
</dbReference>
<evidence type="ECO:0000313" key="5">
    <source>
        <dbReference type="Proteomes" id="UP000727407"/>
    </source>
</evidence>
<reference evidence="4" key="1">
    <citation type="submission" date="2020-07" db="EMBL/GenBank/DDBJ databases">
        <title>Clarias magur genome sequencing, assembly and annotation.</title>
        <authorList>
            <person name="Kushwaha B."/>
            <person name="Kumar R."/>
            <person name="Das P."/>
            <person name="Joshi C.G."/>
            <person name="Kumar D."/>
            <person name="Nagpure N.S."/>
            <person name="Pandey M."/>
            <person name="Agarwal S."/>
            <person name="Srivastava S."/>
            <person name="Singh M."/>
            <person name="Sahoo L."/>
            <person name="Jayasankar P."/>
            <person name="Meher P.K."/>
            <person name="Koringa P.G."/>
            <person name="Iquebal M.A."/>
            <person name="Das S.P."/>
            <person name="Bit A."/>
            <person name="Patnaik S."/>
            <person name="Patel N."/>
            <person name="Shah T.M."/>
            <person name="Hinsu A."/>
            <person name="Jena J.K."/>
        </authorList>
    </citation>
    <scope>NUCLEOTIDE SEQUENCE</scope>
    <source>
        <strain evidence="4">CIFAMagur01</strain>
        <tissue evidence="4">Testis</tissue>
    </source>
</reference>
<dbReference type="AlphaFoldDB" id="A0A8J4U096"/>
<dbReference type="InterPro" id="IPR003597">
    <property type="entry name" value="Ig_C1-set"/>
</dbReference>
<dbReference type="InterPro" id="IPR007110">
    <property type="entry name" value="Ig-like_dom"/>
</dbReference>
<dbReference type="GO" id="GO:0009897">
    <property type="term" value="C:external side of plasma membrane"/>
    <property type="evidence" value="ECO:0007669"/>
    <property type="project" value="TreeGrafter"/>
</dbReference>
<proteinExistence type="predicted"/>
<dbReference type="Gene3D" id="3.30.500.10">
    <property type="entry name" value="MHC class I-like antigen recognition-like"/>
    <property type="match status" value="1"/>
</dbReference>
<dbReference type="SUPFAM" id="SSF54452">
    <property type="entry name" value="MHC antigen-recognition domain"/>
    <property type="match status" value="1"/>
</dbReference>
<accession>A0A8J4U096</accession>
<name>A0A8J4U096_CLAMG</name>
<sequence length="193" mass="22254">DHTMQWMYGCQLHDDGTTGGNDLYSYDGTDFLYLDMSTPSWHAANKKAELFKNKWDTTGEEATHMRKYLDNQCINSLKEYVSLLSRLQSSQRKVPPEVSVFQKHSSSPEVVCHTTGFFSKPLNMTWQKDGEDVREDVELRETLPNQDGSFQKRSILRVPAEELKKHNYTCVVQHSSLEKELVKLVPPESQVPR</sequence>
<feature type="non-terminal residue" evidence="4">
    <location>
        <position position="193"/>
    </location>
</feature>
<dbReference type="InterPro" id="IPR037055">
    <property type="entry name" value="MHC_I-like_Ag-recog_sf"/>
</dbReference>
<keyword evidence="2" id="KW-0393">Immunoglobulin domain</keyword>
<dbReference type="EMBL" id="QNUK01001372">
    <property type="protein sequence ID" value="KAF5882943.1"/>
    <property type="molecule type" value="Genomic_DNA"/>
</dbReference>
<dbReference type="InterPro" id="IPR003006">
    <property type="entry name" value="Ig/MHC_CS"/>
</dbReference>
<dbReference type="Pfam" id="PF07654">
    <property type="entry name" value="C1-set"/>
    <property type="match status" value="1"/>
</dbReference>
<evidence type="ECO:0000313" key="4">
    <source>
        <dbReference type="EMBL" id="KAF5882943.1"/>
    </source>
</evidence>
<feature type="non-terminal residue" evidence="4">
    <location>
        <position position="1"/>
    </location>
</feature>
<dbReference type="PANTHER" id="PTHR16675:SF237">
    <property type="entry name" value="MHC CLASS I ANTIGEN TRANSCRIPT VARIANT 1-RELATED"/>
    <property type="match status" value="1"/>
</dbReference>
<gene>
    <name evidence="4" type="ORF">DAT39_023001</name>
</gene>
<dbReference type="GO" id="GO:0006955">
    <property type="term" value="P:immune response"/>
    <property type="evidence" value="ECO:0007669"/>
    <property type="project" value="TreeGrafter"/>
</dbReference>
<dbReference type="InterPro" id="IPR011162">
    <property type="entry name" value="MHC_I/II-like_Ag-recog"/>
</dbReference>
<dbReference type="Proteomes" id="UP000727407">
    <property type="component" value="Unassembled WGS sequence"/>
</dbReference>
<protein>
    <submittedName>
        <fullName evidence="4">BOLA class I histocompatibility antigen, alpha chain BL3-7-like isoform X1</fullName>
    </submittedName>
</protein>
<dbReference type="SUPFAM" id="SSF48726">
    <property type="entry name" value="Immunoglobulin"/>
    <property type="match status" value="1"/>
</dbReference>
<dbReference type="PANTHER" id="PTHR16675">
    <property type="entry name" value="MHC CLASS I-RELATED"/>
    <property type="match status" value="1"/>
</dbReference>
<feature type="domain" description="Ig-like" evidence="3">
    <location>
        <begin position="96"/>
        <end position="182"/>
    </location>
</feature>
<keyword evidence="1" id="KW-0325">Glycoprotein</keyword>
<organism evidence="4 5">
    <name type="scientific">Clarias magur</name>
    <name type="common">Asian catfish</name>
    <name type="synonym">Macropteronotus magur</name>
    <dbReference type="NCBI Taxonomy" id="1594786"/>
    <lineage>
        <taxon>Eukaryota</taxon>
        <taxon>Metazoa</taxon>
        <taxon>Chordata</taxon>
        <taxon>Craniata</taxon>
        <taxon>Vertebrata</taxon>
        <taxon>Euteleostomi</taxon>
        <taxon>Actinopterygii</taxon>
        <taxon>Neopterygii</taxon>
        <taxon>Teleostei</taxon>
        <taxon>Ostariophysi</taxon>
        <taxon>Siluriformes</taxon>
        <taxon>Clariidae</taxon>
        <taxon>Clarias</taxon>
    </lineage>
</organism>
<comment type="caution">
    <text evidence="4">The sequence shown here is derived from an EMBL/GenBank/DDBJ whole genome shotgun (WGS) entry which is preliminary data.</text>
</comment>
<dbReference type="InterPro" id="IPR036179">
    <property type="entry name" value="Ig-like_dom_sf"/>
</dbReference>